<dbReference type="AlphaFoldDB" id="A0A1M4Z1R4"/>
<evidence type="ECO:0000313" key="1">
    <source>
        <dbReference type="EMBL" id="SHF12009.1"/>
    </source>
</evidence>
<dbReference type="Proteomes" id="UP000184041">
    <property type="component" value="Unassembled WGS sequence"/>
</dbReference>
<sequence>MFEHDNEADDAFEELFRKKVQEYEIDYREEDWLRLKKRLDLLLASHERKN</sequence>
<evidence type="ECO:0000313" key="2">
    <source>
        <dbReference type="Proteomes" id="UP000184041"/>
    </source>
</evidence>
<proteinExistence type="predicted"/>
<keyword evidence="2" id="KW-1185">Reference proteome</keyword>
<organism evidence="1 2">
    <name type="scientific">Fodinibius roseus</name>
    <dbReference type="NCBI Taxonomy" id="1194090"/>
    <lineage>
        <taxon>Bacteria</taxon>
        <taxon>Pseudomonadati</taxon>
        <taxon>Balneolota</taxon>
        <taxon>Balneolia</taxon>
        <taxon>Balneolales</taxon>
        <taxon>Balneolaceae</taxon>
        <taxon>Fodinibius</taxon>
    </lineage>
</organism>
<protein>
    <submittedName>
        <fullName evidence="1">Uncharacterized protein</fullName>
    </submittedName>
</protein>
<reference evidence="1 2" key="1">
    <citation type="submission" date="2016-11" db="EMBL/GenBank/DDBJ databases">
        <authorList>
            <person name="Jaros S."/>
            <person name="Januszkiewicz K."/>
            <person name="Wedrychowicz H."/>
        </authorList>
    </citation>
    <scope>NUCLEOTIDE SEQUENCE [LARGE SCALE GENOMIC DNA]</scope>
    <source>
        <strain evidence="1 2">DSM 21986</strain>
    </source>
</reference>
<dbReference type="RefSeq" id="WP_170864305.1">
    <property type="nucleotide sequence ID" value="NZ_FQUS01000005.1"/>
</dbReference>
<accession>A0A1M4Z1R4</accession>
<name>A0A1M4Z1R4_9BACT</name>
<dbReference type="EMBL" id="FQUS01000005">
    <property type="protein sequence ID" value="SHF12009.1"/>
    <property type="molecule type" value="Genomic_DNA"/>
</dbReference>
<gene>
    <name evidence="1" type="ORF">SAMN05443144_105223</name>
</gene>
<dbReference type="STRING" id="1194090.SAMN05443144_105223"/>